<dbReference type="RefSeq" id="WP_183458413.1">
    <property type="nucleotide sequence ID" value="NZ_JACHWZ010000006.1"/>
</dbReference>
<keyword evidence="1" id="KW-1133">Transmembrane helix</keyword>
<evidence type="ECO:0000313" key="3">
    <source>
        <dbReference type="Proteomes" id="UP000535937"/>
    </source>
</evidence>
<comment type="caution">
    <text evidence="2">The sequence shown here is derived from an EMBL/GenBank/DDBJ whole genome shotgun (WGS) entry which is preliminary data.</text>
</comment>
<sequence>MNRSLFSAFLAGLIFGVGLLLSGMANPEKVLAFLDLFGAWDPSLGLVMAGAICVGMPAFYLTGKRGKSLFGGELKLPERRDIDRRLVLGSLTFGIGWGLAGFCPGPGIVATGAGEFRALVFAAAMVAGMGIFRVIESRRATSDG</sequence>
<feature type="transmembrane region" description="Helical" evidence="1">
    <location>
        <begin position="86"/>
        <end position="110"/>
    </location>
</feature>
<gene>
    <name evidence="2" type="ORF">FHS09_001556</name>
</gene>
<dbReference type="InterPro" id="IPR046513">
    <property type="entry name" value="DUF6691"/>
</dbReference>
<accession>A0A7W4WAL1</accession>
<dbReference type="EMBL" id="JACHWZ010000006">
    <property type="protein sequence ID" value="MBB3060736.1"/>
    <property type="molecule type" value="Genomic_DNA"/>
</dbReference>
<keyword evidence="1" id="KW-0472">Membrane</keyword>
<reference evidence="2 3" key="1">
    <citation type="submission" date="2020-08" db="EMBL/GenBank/DDBJ databases">
        <title>Genomic Encyclopedia of Type Strains, Phase III (KMG-III): the genomes of soil and plant-associated and newly described type strains.</title>
        <authorList>
            <person name="Whitman W."/>
        </authorList>
    </citation>
    <scope>NUCLEOTIDE SEQUENCE [LARGE SCALE GENOMIC DNA]</scope>
    <source>
        <strain evidence="2 3">CECT 8799</strain>
    </source>
</reference>
<dbReference type="AlphaFoldDB" id="A0A7W4WAL1"/>
<protein>
    <recommendedName>
        <fullName evidence="4">Sulphur transport domain-containing protein</fullName>
    </recommendedName>
</protein>
<dbReference type="Pfam" id="PF20398">
    <property type="entry name" value="DUF6691"/>
    <property type="match status" value="1"/>
</dbReference>
<evidence type="ECO:0008006" key="4">
    <source>
        <dbReference type="Google" id="ProtNLM"/>
    </source>
</evidence>
<dbReference type="Proteomes" id="UP000535937">
    <property type="component" value="Unassembled WGS sequence"/>
</dbReference>
<name>A0A7W4WAL1_9GAMM</name>
<keyword evidence="1" id="KW-0812">Transmembrane</keyword>
<keyword evidence="3" id="KW-1185">Reference proteome</keyword>
<proteinExistence type="predicted"/>
<evidence type="ECO:0000313" key="2">
    <source>
        <dbReference type="EMBL" id="MBB3060736.1"/>
    </source>
</evidence>
<organism evidence="2 3">
    <name type="scientific">Microbulbifer rhizosphaerae</name>
    <dbReference type="NCBI Taxonomy" id="1562603"/>
    <lineage>
        <taxon>Bacteria</taxon>
        <taxon>Pseudomonadati</taxon>
        <taxon>Pseudomonadota</taxon>
        <taxon>Gammaproteobacteria</taxon>
        <taxon>Cellvibrionales</taxon>
        <taxon>Microbulbiferaceae</taxon>
        <taxon>Microbulbifer</taxon>
    </lineage>
</organism>
<evidence type="ECO:0000256" key="1">
    <source>
        <dbReference type="SAM" id="Phobius"/>
    </source>
</evidence>
<feature type="transmembrane region" description="Helical" evidence="1">
    <location>
        <begin position="116"/>
        <end position="135"/>
    </location>
</feature>
<feature type="transmembrane region" description="Helical" evidence="1">
    <location>
        <begin position="43"/>
        <end position="61"/>
    </location>
</feature>